<proteinExistence type="predicted"/>
<protein>
    <submittedName>
        <fullName evidence="1">Uncharacterized protein</fullName>
    </submittedName>
</protein>
<dbReference type="Proteomes" id="UP000241690">
    <property type="component" value="Unassembled WGS sequence"/>
</dbReference>
<sequence length="165" mass="18688">MPDEGAPLYLKRVTAIISMCNLWCHLWYYRHLPKLAPWSFRPPKLRPKELLTLHAHEPTNTLFSPRQIPGVKLRLAPCLYSYRGLASPIMVEDPRELASRRALAAGCLTRWIIVPCLFLPRCAHGSSGTGIRTDLFAGPALRCTDTLNLLKYIQVRGQAWNAFPP</sequence>
<keyword evidence="2" id="KW-1185">Reference proteome</keyword>
<dbReference type="EMBL" id="KZ679678">
    <property type="protein sequence ID" value="PTB56887.1"/>
    <property type="molecule type" value="Genomic_DNA"/>
</dbReference>
<reference evidence="1 2" key="1">
    <citation type="submission" date="2016-07" db="EMBL/GenBank/DDBJ databases">
        <title>Multiple horizontal gene transfer events from other fungi enriched the ability of initially mycotrophic Trichoderma (Ascomycota) to feed on dead plant biomass.</title>
        <authorList>
            <consortium name="DOE Joint Genome Institute"/>
            <person name="Aerts A."/>
            <person name="Atanasova L."/>
            <person name="Chenthamara K."/>
            <person name="Zhang J."/>
            <person name="Grujic M."/>
            <person name="Henrissat B."/>
            <person name="Kuo A."/>
            <person name="Salamov A."/>
            <person name="Lipzen A."/>
            <person name="Labutti K."/>
            <person name="Barry K."/>
            <person name="Miao Y."/>
            <person name="Rahimi M.J."/>
            <person name="Shen Q."/>
            <person name="Grigoriev I.V."/>
            <person name="Kubicek C.P."/>
            <person name="Druzhinina I.S."/>
        </authorList>
    </citation>
    <scope>NUCLEOTIDE SEQUENCE [LARGE SCALE GENOMIC DNA]</scope>
    <source>
        <strain evidence="1 2">CBS 226.95</strain>
    </source>
</reference>
<evidence type="ECO:0000313" key="1">
    <source>
        <dbReference type="EMBL" id="PTB56887.1"/>
    </source>
</evidence>
<dbReference type="GeneID" id="36623337"/>
<accession>A0A2T4AIL6</accession>
<gene>
    <name evidence="1" type="ORF">M431DRAFT_388574</name>
</gene>
<name>A0A2T4AIL6_TRIHA</name>
<organism evidence="1 2">
    <name type="scientific">Trichoderma harzianum CBS 226.95</name>
    <dbReference type="NCBI Taxonomy" id="983964"/>
    <lineage>
        <taxon>Eukaryota</taxon>
        <taxon>Fungi</taxon>
        <taxon>Dikarya</taxon>
        <taxon>Ascomycota</taxon>
        <taxon>Pezizomycotina</taxon>
        <taxon>Sordariomycetes</taxon>
        <taxon>Hypocreomycetidae</taxon>
        <taxon>Hypocreales</taxon>
        <taxon>Hypocreaceae</taxon>
        <taxon>Trichoderma</taxon>
    </lineage>
</organism>
<evidence type="ECO:0000313" key="2">
    <source>
        <dbReference type="Proteomes" id="UP000241690"/>
    </source>
</evidence>
<dbReference type="AlphaFoldDB" id="A0A2T4AIL6"/>
<dbReference type="RefSeq" id="XP_024776564.1">
    <property type="nucleotide sequence ID" value="XM_024914771.1"/>
</dbReference>